<dbReference type="CDD" id="cd03768">
    <property type="entry name" value="SR_ResInv"/>
    <property type="match status" value="1"/>
</dbReference>
<organism evidence="5 6">
    <name type="scientific">Escherichia coli</name>
    <dbReference type="NCBI Taxonomy" id="562"/>
    <lineage>
        <taxon>Bacteria</taxon>
        <taxon>Pseudomonadati</taxon>
        <taxon>Pseudomonadota</taxon>
        <taxon>Gammaproteobacteria</taxon>
        <taxon>Enterobacterales</taxon>
        <taxon>Enterobacteriaceae</taxon>
        <taxon>Escherichia</taxon>
    </lineage>
</organism>
<evidence type="ECO:0000256" key="2">
    <source>
        <dbReference type="ARBA" id="ARBA00022908"/>
    </source>
</evidence>
<dbReference type="InterPro" id="IPR050639">
    <property type="entry name" value="SSR_resolvase"/>
</dbReference>
<dbReference type="GO" id="GO:0003677">
    <property type="term" value="F:DNA binding"/>
    <property type="evidence" value="ECO:0007669"/>
    <property type="project" value="UniProtKB-KW"/>
</dbReference>
<comment type="similarity">
    <text evidence="1">Belongs to the site-specific recombinase resolvase family.</text>
</comment>
<dbReference type="OrthoDB" id="9797501at2"/>
<proteinExistence type="inferred from homology"/>
<dbReference type="PANTHER" id="PTHR30461:SF26">
    <property type="entry name" value="RESOLVASE HOMOLOG YNEB"/>
    <property type="match status" value="1"/>
</dbReference>
<accession>A0A0K4X4P6</accession>
<gene>
    <name evidence="5" type="ORF">CTR35_000632</name>
</gene>
<comment type="caution">
    <text evidence="5">The sequence shown here is derived from an EMBL/GenBank/DDBJ whole genome shotgun (WGS) entry which is preliminary data.</text>
</comment>
<protein>
    <submittedName>
        <fullName evidence="5">Recombinase family protein</fullName>
    </submittedName>
</protein>
<dbReference type="SUPFAM" id="SSF53041">
    <property type="entry name" value="Resolvase-like"/>
    <property type="match status" value="1"/>
</dbReference>
<evidence type="ECO:0000256" key="3">
    <source>
        <dbReference type="ARBA" id="ARBA00023125"/>
    </source>
</evidence>
<dbReference type="Proteomes" id="UP000538406">
    <property type="component" value="Unassembled WGS sequence"/>
</dbReference>
<dbReference type="GO" id="GO:0015074">
    <property type="term" value="P:DNA integration"/>
    <property type="evidence" value="ECO:0007669"/>
    <property type="project" value="UniProtKB-KW"/>
</dbReference>
<dbReference type="Gene3D" id="3.40.50.1390">
    <property type="entry name" value="Resolvase, N-terminal catalytic domain"/>
    <property type="match status" value="1"/>
</dbReference>
<dbReference type="EMBL" id="AASHPR010000004">
    <property type="protein sequence ID" value="EFC3523553.1"/>
    <property type="molecule type" value="Genomic_DNA"/>
</dbReference>
<evidence type="ECO:0000313" key="5">
    <source>
        <dbReference type="EMBL" id="EFC3523553.1"/>
    </source>
</evidence>
<dbReference type="PROSITE" id="PS00397">
    <property type="entry name" value="RECOMBINASES_1"/>
    <property type="match status" value="1"/>
</dbReference>
<reference evidence="5 6" key="1">
    <citation type="submission" date="2018-08" db="EMBL/GenBank/DDBJ databases">
        <authorList>
            <consortium name="NARMS: The National Antimicrobial Resistance Monitoring System"/>
        </authorList>
    </citation>
    <scope>NUCLEOTIDE SEQUENCE [LARGE SCALE GENOMIC DNA]</scope>
    <source>
        <strain evidence="5 6">FSIS11705178</strain>
    </source>
</reference>
<dbReference type="InterPro" id="IPR036162">
    <property type="entry name" value="Resolvase-like_N_sf"/>
</dbReference>
<keyword evidence="3" id="KW-0238">DNA-binding</keyword>
<dbReference type="InterPro" id="IPR006118">
    <property type="entry name" value="Recombinase_CS"/>
</dbReference>
<dbReference type="PANTHER" id="PTHR30461">
    <property type="entry name" value="DNA-INVERTASE FROM LAMBDOID PROPHAGE"/>
    <property type="match status" value="1"/>
</dbReference>
<dbReference type="RefSeq" id="WP_000536423.1">
    <property type="nucleotide sequence ID" value="NZ_BGQB01000003.1"/>
</dbReference>
<dbReference type="SMART" id="SM00857">
    <property type="entry name" value="Resolvase"/>
    <property type="match status" value="1"/>
</dbReference>
<dbReference type="GO" id="GO:0000150">
    <property type="term" value="F:DNA strand exchange activity"/>
    <property type="evidence" value="ECO:0007669"/>
    <property type="project" value="InterPro"/>
</dbReference>
<dbReference type="Pfam" id="PF00239">
    <property type="entry name" value="Resolvase"/>
    <property type="match status" value="1"/>
</dbReference>
<dbReference type="PROSITE" id="PS51736">
    <property type="entry name" value="RECOMBINASES_3"/>
    <property type="match status" value="1"/>
</dbReference>
<keyword evidence="4" id="KW-0233">DNA recombination</keyword>
<dbReference type="InterPro" id="IPR006119">
    <property type="entry name" value="Resolv_N"/>
</dbReference>
<evidence type="ECO:0000256" key="1">
    <source>
        <dbReference type="ARBA" id="ARBA00009913"/>
    </source>
</evidence>
<evidence type="ECO:0000313" key="6">
    <source>
        <dbReference type="Proteomes" id="UP000538406"/>
    </source>
</evidence>
<sequence length="186" mass="20993">MGTFGYVRVSSKDQNESRQIEALKTLVDEILIDKASGKNADRPALKELMSKVRSGDIVRVKSVDRLARNTRDLLGILDELTTKGVRVEFIDNHMTFDDSPTSKFITTMLGAVGELERSFIRQRQAEGIKIAKAKGVFKGRQKDDEIRKKVAEYLAKGTYTNEEIYKLVGCGRATFFRIKKELSKSL</sequence>
<name>A0A0K4X4P6_ECOLX</name>
<dbReference type="AlphaFoldDB" id="A0A0K4X4P6"/>
<keyword evidence="2" id="KW-0229">DNA integration</keyword>
<evidence type="ECO:0000256" key="4">
    <source>
        <dbReference type="ARBA" id="ARBA00023172"/>
    </source>
</evidence>